<organism evidence="3 4">
    <name type="scientific">Amphritea japonica ATCC BAA-1530</name>
    <dbReference type="NCBI Taxonomy" id="1278309"/>
    <lineage>
        <taxon>Bacteria</taxon>
        <taxon>Pseudomonadati</taxon>
        <taxon>Pseudomonadota</taxon>
        <taxon>Gammaproteobacteria</taxon>
        <taxon>Oceanospirillales</taxon>
        <taxon>Oceanospirillaceae</taxon>
        <taxon>Amphritea</taxon>
    </lineage>
</organism>
<dbReference type="PANTHER" id="PTHR46118:SF4">
    <property type="entry name" value="PROTEIN ABHD11"/>
    <property type="match status" value="1"/>
</dbReference>
<accession>A0A7R6SS87</accession>
<dbReference type="AlphaFoldDB" id="A0A7R6SS87"/>
<proteinExistence type="predicted"/>
<keyword evidence="1" id="KW-0378">Hydrolase</keyword>
<dbReference type="PANTHER" id="PTHR46118">
    <property type="entry name" value="PROTEIN ABHD11"/>
    <property type="match status" value="1"/>
</dbReference>
<protein>
    <submittedName>
        <fullName evidence="3">Acyl-CoA esterase</fullName>
    </submittedName>
</protein>
<dbReference type="InterPro" id="IPR000639">
    <property type="entry name" value="Epox_hydrolase-like"/>
</dbReference>
<name>A0A7R6SS87_9GAMM</name>
<feature type="domain" description="AB hydrolase-1" evidence="2">
    <location>
        <begin position="13"/>
        <end position="239"/>
    </location>
</feature>
<dbReference type="OrthoDB" id="9808398at2"/>
<sequence>MQLNVQISGNGAPLIIMHGLFGTQSNWSGQIKALAEHFTVYAVDLPNHGRSPHTDQTSYPLMADNIIELMNQHDLDRAHILGHSMGGKVAMQLALNNPQRVDKLIIVDIAPVQYPNHHNEVFSGLNAVDLNQLKSRGDADKQLSMHVKELSVRQFLLTNLYRTEEKTFAWRMNLPVLEACYDEISKAPTGPAFEYPVLFIKGENSDYITSEYRNPILALFPKADYRLIQGAGHWPHAEKASVFTKMVLNYLQK</sequence>
<dbReference type="Proteomes" id="UP000595663">
    <property type="component" value="Chromosome"/>
</dbReference>
<dbReference type="KEGG" id="ajp:AMJAP_0753"/>
<keyword evidence="4" id="KW-1185">Reference proteome</keyword>
<dbReference type="PRINTS" id="PR00412">
    <property type="entry name" value="EPOXHYDRLASE"/>
</dbReference>
<gene>
    <name evidence="3" type="ORF">AMJAP_0753</name>
</gene>
<dbReference type="EMBL" id="AP014545">
    <property type="protein sequence ID" value="BBB25352.1"/>
    <property type="molecule type" value="Genomic_DNA"/>
</dbReference>
<evidence type="ECO:0000313" key="3">
    <source>
        <dbReference type="EMBL" id="BBB25352.1"/>
    </source>
</evidence>
<reference evidence="3 4" key="1">
    <citation type="journal article" date="2008" name="Int. J. Syst. Evol. Microbiol.">
        <title>Amphritea japonica sp. nov. and Amphritea balenae sp. nov., isolated from the sediment adjacent to sperm whale carcasses off Kagoshima, Japan.</title>
        <authorList>
            <person name="Miyazaki M."/>
            <person name="Nogi Y."/>
            <person name="Fujiwara Y."/>
            <person name="Kawato M."/>
            <person name="Nagahama T."/>
            <person name="Kubokawa K."/>
            <person name="Horikoshi K."/>
        </authorList>
    </citation>
    <scope>NUCLEOTIDE SEQUENCE [LARGE SCALE GENOMIC DNA]</scope>
    <source>
        <strain evidence="3 4">ATCC BAA-1530</strain>
    </source>
</reference>
<evidence type="ECO:0000313" key="4">
    <source>
        <dbReference type="Proteomes" id="UP000595663"/>
    </source>
</evidence>
<dbReference type="RefSeq" id="WP_019622471.1">
    <property type="nucleotide sequence ID" value="NZ_AP014545.1"/>
</dbReference>
<dbReference type="InterPro" id="IPR029058">
    <property type="entry name" value="AB_hydrolase_fold"/>
</dbReference>
<dbReference type="Pfam" id="PF00561">
    <property type="entry name" value="Abhydrolase_1"/>
    <property type="match status" value="1"/>
</dbReference>
<evidence type="ECO:0000259" key="2">
    <source>
        <dbReference type="Pfam" id="PF00561"/>
    </source>
</evidence>
<evidence type="ECO:0000256" key="1">
    <source>
        <dbReference type="ARBA" id="ARBA00022801"/>
    </source>
</evidence>
<dbReference type="Gene3D" id="3.40.50.1820">
    <property type="entry name" value="alpha/beta hydrolase"/>
    <property type="match status" value="1"/>
</dbReference>
<dbReference type="SUPFAM" id="SSF53474">
    <property type="entry name" value="alpha/beta-Hydrolases"/>
    <property type="match status" value="1"/>
</dbReference>
<dbReference type="InterPro" id="IPR000073">
    <property type="entry name" value="AB_hydrolase_1"/>
</dbReference>
<dbReference type="PRINTS" id="PR00111">
    <property type="entry name" value="ABHYDROLASE"/>
</dbReference>
<dbReference type="GO" id="GO:0016787">
    <property type="term" value="F:hydrolase activity"/>
    <property type="evidence" value="ECO:0007669"/>
    <property type="project" value="UniProtKB-KW"/>
</dbReference>